<evidence type="ECO:0000313" key="1">
    <source>
        <dbReference type="EMBL" id="KAK2577697.1"/>
    </source>
</evidence>
<evidence type="ECO:0000313" key="2">
    <source>
        <dbReference type="Proteomes" id="UP001258017"/>
    </source>
</evidence>
<protein>
    <submittedName>
        <fullName evidence="1">Uncharacterized protein</fullName>
    </submittedName>
</protein>
<organism evidence="1 2">
    <name type="scientific">Odynerus spinipes</name>
    <dbReference type="NCBI Taxonomy" id="1348599"/>
    <lineage>
        <taxon>Eukaryota</taxon>
        <taxon>Metazoa</taxon>
        <taxon>Ecdysozoa</taxon>
        <taxon>Arthropoda</taxon>
        <taxon>Hexapoda</taxon>
        <taxon>Insecta</taxon>
        <taxon>Pterygota</taxon>
        <taxon>Neoptera</taxon>
        <taxon>Endopterygota</taxon>
        <taxon>Hymenoptera</taxon>
        <taxon>Apocrita</taxon>
        <taxon>Aculeata</taxon>
        <taxon>Vespoidea</taxon>
        <taxon>Vespidae</taxon>
        <taxon>Eumeninae</taxon>
        <taxon>Odynerus</taxon>
    </lineage>
</organism>
<accession>A0AAD9VL38</accession>
<keyword evidence="2" id="KW-1185">Reference proteome</keyword>
<dbReference type="EMBL" id="JAIFRP010002480">
    <property type="protein sequence ID" value="KAK2577697.1"/>
    <property type="molecule type" value="Genomic_DNA"/>
</dbReference>
<reference evidence="1" key="1">
    <citation type="submission" date="2021-08" db="EMBL/GenBank/DDBJ databases">
        <authorList>
            <person name="Misof B."/>
            <person name="Oliver O."/>
            <person name="Podsiadlowski L."/>
            <person name="Donath A."/>
            <person name="Peters R."/>
            <person name="Mayer C."/>
            <person name="Rust J."/>
            <person name="Gunkel S."/>
            <person name="Lesny P."/>
            <person name="Martin S."/>
            <person name="Oeyen J.P."/>
            <person name="Petersen M."/>
            <person name="Panagiotis P."/>
            <person name="Wilbrandt J."/>
            <person name="Tanja T."/>
        </authorList>
    </citation>
    <scope>NUCLEOTIDE SEQUENCE</scope>
    <source>
        <strain evidence="1">GBR_01_08_01A</strain>
        <tissue evidence="1">Thorax + abdomen</tissue>
    </source>
</reference>
<gene>
    <name evidence="1" type="ORF">KPH14_000740</name>
</gene>
<name>A0AAD9VL38_9HYME</name>
<proteinExistence type="predicted"/>
<comment type="caution">
    <text evidence="1">The sequence shown here is derived from an EMBL/GenBank/DDBJ whole genome shotgun (WGS) entry which is preliminary data.</text>
</comment>
<reference evidence="1" key="2">
    <citation type="journal article" date="2023" name="Commun. Biol.">
        <title>Intrasexual cuticular hydrocarbon dimorphism in a wasp sheds light on hydrocarbon biosynthesis genes in Hymenoptera.</title>
        <authorList>
            <person name="Moris V.C."/>
            <person name="Podsiadlowski L."/>
            <person name="Martin S."/>
            <person name="Oeyen J.P."/>
            <person name="Donath A."/>
            <person name="Petersen M."/>
            <person name="Wilbrandt J."/>
            <person name="Misof B."/>
            <person name="Liedtke D."/>
            <person name="Thamm M."/>
            <person name="Scheiner R."/>
            <person name="Schmitt T."/>
            <person name="Niehuis O."/>
        </authorList>
    </citation>
    <scope>NUCLEOTIDE SEQUENCE</scope>
    <source>
        <strain evidence="1">GBR_01_08_01A</strain>
    </source>
</reference>
<dbReference type="AlphaFoldDB" id="A0AAD9VL38"/>
<feature type="non-terminal residue" evidence="1">
    <location>
        <position position="1"/>
    </location>
</feature>
<dbReference type="Proteomes" id="UP001258017">
    <property type="component" value="Unassembled WGS sequence"/>
</dbReference>
<sequence length="43" mass="4914">MPNISQNLAITVDEQCFACFCKRYTSKTRNLILKGHDLITRIG</sequence>